<keyword evidence="5" id="KW-1003">Cell membrane</keyword>
<evidence type="ECO:0000256" key="11">
    <source>
        <dbReference type="ARBA" id="ARBA00022960"/>
    </source>
</evidence>
<dbReference type="Gene3D" id="1.10.3810.10">
    <property type="entry name" value="Biosynthetic peptidoglycan transglycosylase-like"/>
    <property type="match status" value="1"/>
</dbReference>
<dbReference type="GO" id="GO:0006508">
    <property type="term" value="P:proteolysis"/>
    <property type="evidence" value="ECO:0007669"/>
    <property type="project" value="UniProtKB-KW"/>
</dbReference>
<dbReference type="Pfam" id="PF00912">
    <property type="entry name" value="Transgly"/>
    <property type="match status" value="1"/>
</dbReference>
<dbReference type="InterPro" id="IPR023346">
    <property type="entry name" value="Lysozyme-like_dom_sf"/>
</dbReference>
<keyword evidence="11" id="KW-0133">Cell shape</keyword>
<evidence type="ECO:0000256" key="10">
    <source>
        <dbReference type="ARBA" id="ARBA00022801"/>
    </source>
</evidence>
<dbReference type="PANTHER" id="PTHR32282:SF11">
    <property type="entry name" value="PENICILLIN-BINDING PROTEIN 1B"/>
    <property type="match status" value="1"/>
</dbReference>
<dbReference type="NCBIfam" id="TIGR02074">
    <property type="entry name" value="PBP_1a_fam"/>
    <property type="match status" value="1"/>
</dbReference>
<evidence type="ECO:0000256" key="16">
    <source>
        <dbReference type="ARBA" id="ARBA00034000"/>
    </source>
</evidence>
<dbReference type="EMBL" id="CP041165">
    <property type="protein sequence ID" value="QOP42020.1"/>
    <property type="molecule type" value="Genomic_DNA"/>
</dbReference>
<keyword evidence="13" id="KW-0472">Membrane</keyword>
<evidence type="ECO:0000256" key="8">
    <source>
        <dbReference type="ARBA" id="ARBA00022676"/>
    </source>
</evidence>
<accession>A0A7M1AX58</accession>
<evidence type="ECO:0000256" key="9">
    <source>
        <dbReference type="ARBA" id="ARBA00022679"/>
    </source>
</evidence>
<protein>
    <submittedName>
        <fullName evidence="20">PBP1A family penicillin-binding protein</fullName>
    </submittedName>
</protein>
<dbReference type="Gene3D" id="3.40.710.10">
    <property type="entry name" value="DD-peptidase/beta-lactamase superfamily"/>
    <property type="match status" value="1"/>
</dbReference>
<comment type="catalytic activity">
    <reaction evidence="16">
        <text>Preferential cleavage: (Ac)2-L-Lys-D-Ala-|-D-Ala. Also transpeptidation of peptidyl-alanyl moieties that are N-acyl substituents of D-alanine.</text>
        <dbReference type="EC" id="3.4.16.4"/>
    </reaction>
</comment>
<dbReference type="KEGG" id="smax:FJR03_09840"/>
<dbReference type="GO" id="GO:0005886">
    <property type="term" value="C:plasma membrane"/>
    <property type="evidence" value="ECO:0007669"/>
    <property type="project" value="UniProtKB-SubCell"/>
</dbReference>
<reference evidence="20 21" key="1">
    <citation type="submission" date="2019-06" db="EMBL/GenBank/DDBJ databases">
        <title>Sulfurimonas gotlandica sp. nov., a chemoautotrophic and psychrotolerant epsilonproteobacterium isolated from a pelagic redoxcline, and an emended description of the genus Sulfurimonas.</title>
        <authorList>
            <person name="Wang S."/>
            <person name="Jiang L."/>
            <person name="Shao Z."/>
        </authorList>
    </citation>
    <scope>NUCLEOTIDE SEQUENCE [LARGE SCALE GENOMIC DNA]</scope>
    <source>
        <strain evidence="20 21">B2</strain>
    </source>
</reference>
<evidence type="ECO:0000256" key="13">
    <source>
        <dbReference type="ARBA" id="ARBA00023136"/>
    </source>
</evidence>
<evidence type="ECO:0000256" key="14">
    <source>
        <dbReference type="ARBA" id="ARBA00023268"/>
    </source>
</evidence>
<dbReference type="RefSeq" id="WP_193113340.1">
    <property type="nucleotide sequence ID" value="NZ_CP041165.1"/>
</dbReference>
<keyword evidence="15" id="KW-0961">Cell wall biogenesis/degradation</keyword>
<dbReference type="GO" id="GO:0009252">
    <property type="term" value="P:peptidoglycan biosynthetic process"/>
    <property type="evidence" value="ECO:0007669"/>
    <property type="project" value="UniProtKB-UniPathway"/>
</dbReference>
<evidence type="ECO:0000256" key="3">
    <source>
        <dbReference type="ARBA" id="ARBA00007090"/>
    </source>
</evidence>
<comment type="similarity">
    <text evidence="4">In the N-terminal section; belongs to the glycosyltransferase 51 family.</text>
</comment>
<evidence type="ECO:0000313" key="20">
    <source>
        <dbReference type="EMBL" id="QOP42020.1"/>
    </source>
</evidence>
<keyword evidence="21" id="KW-1185">Reference proteome</keyword>
<dbReference type="InterPro" id="IPR050396">
    <property type="entry name" value="Glycosyltr_51/Transpeptidase"/>
</dbReference>
<evidence type="ECO:0000256" key="1">
    <source>
        <dbReference type="ARBA" id="ARBA00004236"/>
    </source>
</evidence>
<evidence type="ECO:0000256" key="17">
    <source>
        <dbReference type="ARBA" id="ARBA00049902"/>
    </source>
</evidence>
<feature type="domain" description="Glycosyl transferase family 51" evidence="19">
    <location>
        <begin position="51"/>
        <end position="227"/>
    </location>
</feature>
<proteinExistence type="inferred from homology"/>
<dbReference type="PANTHER" id="PTHR32282">
    <property type="entry name" value="BINDING PROTEIN TRANSPEPTIDASE, PUTATIVE-RELATED"/>
    <property type="match status" value="1"/>
</dbReference>
<evidence type="ECO:0000256" key="15">
    <source>
        <dbReference type="ARBA" id="ARBA00023316"/>
    </source>
</evidence>
<organism evidence="20 21">
    <name type="scientific">Sulfurimonas marina</name>
    <dbReference type="NCBI Taxonomy" id="2590551"/>
    <lineage>
        <taxon>Bacteria</taxon>
        <taxon>Pseudomonadati</taxon>
        <taxon>Campylobacterota</taxon>
        <taxon>Epsilonproteobacteria</taxon>
        <taxon>Campylobacterales</taxon>
        <taxon>Sulfurimonadaceae</taxon>
        <taxon>Sulfurimonas</taxon>
    </lineage>
</organism>
<dbReference type="InterPro" id="IPR012338">
    <property type="entry name" value="Beta-lactam/transpept-like"/>
</dbReference>
<comment type="pathway">
    <text evidence="2">Cell wall biogenesis; peptidoglycan biosynthesis.</text>
</comment>
<evidence type="ECO:0000256" key="6">
    <source>
        <dbReference type="ARBA" id="ARBA00022645"/>
    </source>
</evidence>
<dbReference type="GO" id="GO:0009002">
    <property type="term" value="F:serine-type D-Ala-D-Ala carboxypeptidase activity"/>
    <property type="evidence" value="ECO:0007669"/>
    <property type="project" value="UniProtKB-EC"/>
</dbReference>
<keyword evidence="12" id="KW-0573">Peptidoglycan synthesis</keyword>
<dbReference type="InterPro" id="IPR001460">
    <property type="entry name" value="PCN-bd_Tpept"/>
</dbReference>
<keyword evidence="9" id="KW-0808">Transferase</keyword>
<dbReference type="GO" id="GO:0030288">
    <property type="term" value="C:outer membrane-bounded periplasmic space"/>
    <property type="evidence" value="ECO:0007669"/>
    <property type="project" value="TreeGrafter"/>
</dbReference>
<comment type="subcellular location">
    <subcellularLocation>
        <location evidence="1">Cell membrane</location>
    </subcellularLocation>
</comment>
<feature type="domain" description="Penicillin-binding protein transpeptidase" evidence="18">
    <location>
        <begin position="344"/>
        <end position="613"/>
    </location>
</feature>
<evidence type="ECO:0000256" key="7">
    <source>
        <dbReference type="ARBA" id="ARBA00022670"/>
    </source>
</evidence>
<evidence type="ECO:0000256" key="2">
    <source>
        <dbReference type="ARBA" id="ARBA00004752"/>
    </source>
</evidence>
<sequence>MIKKIIITLFILGLLSPFMVFGYFYIKFDYDVSELVDYKPSVTTRIYDKDGEKIANIFDEKHRYYASFDEIPPRVVEALVAIEDTTFFEHPGINIDAIFRAALKVIKAGHAVEGASTITQQLVKNVLLTREKKLSRKIKEAIYAIKIEKVLTKEQILERYLNEIYYGHGYYGIKTAADGYFHKKLNELTLKEVAILVGLPKAPSAYAPTKNYEISMGRANRVINRMHVLGWIDDTAYEKALAENPKVYDDTLTQNKAPFIVDEVARRMYAMGIKDFKTGGYEIYTSIDLKLQEAARESLKYAYDRFLTRVENYKEKEEKNIKALLEYDPEILLAKDINISKVNGAIVSIEPSSGDVLAMVGSVDYRVSSYNRATQGKRQPGSAFKPFIYQVAINLGYSGATELVDIAKTYDYEKDGEEMKWQPKNYEKNYKGLIPLREALIHSRNLATINLVNDIGLPQLIRELKKFNIKHLPNDLSISLGTMSVSPLELAKYYTSFSNYGTQVQTHLISSIYKDEKKIYQKEDQREEISPASQAFIMTTILRDVVKRGTGRGARVRGIELAGKTGTTNSNVDGWFAGYSPTIETIVWFGNDDNTPMYRRETGGRIAAPAFSHFYREVLKIYPQIKREFDIPEGVREVTIDGEKEYFSDISKPPKAEVHSDATEELLF</sequence>
<dbReference type="GO" id="GO:0008360">
    <property type="term" value="P:regulation of cell shape"/>
    <property type="evidence" value="ECO:0007669"/>
    <property type="project" value="UniProtKB-KW"/>
</dbReference>
<evidence type="ECO:0000259" key="19">
    <source>
        <dbReference type="Pfam" id="PF00912"/>
    </source>
</evidence>
<keyword evidence="6" id="KW-0121">Carboxypeptidase</keyword>
<dbReference type="SUPFAM" id="SSF53955">
    <property type="entry name" value="Lysozyme-like"/>
    <property type="match status" value="1"/>
</dbReference>
<dbReference type="GO" id="GO:0008658">
    <property type="term" value="F:penicillin binding"/>
    <property type="evidence" value="ECO:0007669"/>
    <property type="project" value="InterPro"/>
</dbReference>
<evidence type="ECO:0000259" key="18">
    <source>
        <dbReference type="Pfam" id="PF00905"/>
    </source>
</evidence>
<dbReference type="AlphaFoldDB" id="A0A7M1AX58"/>
<comment type="catalytic activity">
    <reaction evidence="17">
        <text>[GlcNAc-(1-&gt;4)-Mur2Ac(oyl-L-Ala-gamma-D-Glu-L-Lys-D-Ala-D-Ala)](n)-di-trans,octa-cis-undecaprenyl diphosphate + beta-D-GlcNAc-(1-&gt;4)-Mur2Ac(oyl-L-Ala-gamma-D-Glu-L-Lys-D-Ala-D-Ala)-di-trans,octa-cis-undecaprenyl diphosphate = [GlcNAc-(1-&gt;4)-Mur2Ac(oyl-L-Ala-gamma-D-Glu-L-Lys-D-Ala-D-Ala)](n+1)-di-trans,octa-cis-undecaprenyl diphosphate + di-trans,octa-cis-undecaprenyl diphosphate + H(+)</text>
        <dbReference type="Rhea" id="RHEA:23708"/>
        <dbReference type="Rhea" id="RHEA-COMP:9602"/>
        <dbReference type="Rhea" id="RHEA-COMP:9603"/>
        <dbReference type="ChEBI" id="CHEBI:15378"/>
        <dbReference type="ChEBI" id="CHEBI:58405"/>
        <dbReference type="ChEBI" id="CHEBI:60033"/>
        <dbReference type="ChEBI" id="CHEBI:78435"/>
        <dbReference type="EC" id="2.4.99.28"/>
    </reaction>
</comment>
<keyword evidence="14" id="KW-0511">Multifunctional enzyme</keyword>
<dbReference type="Pfam" id="PF00905">
    <property type="entry name" value="Transpeptidase"/>
    <property type="match status" value="1"/>
</dbReference>
<comment type="similarity">
    <text evidence="3">In the C-terminal section; belongs to the transpeptidase family.</text>
</comment>
<evidence type="ECO:0000256" key="5">
    <source>
        <dbReference type="ARBA" id="ARBA00022475"/>
    </source>
</evidence>
<evidence type="ECO:0000256" key="12">
    <source>
        <dbReference type="ARBA" id="ARBA00022984"/>
    </source>
</evidence>
<keyword evidence="7" id="KW-0645">Protease</keyword>
<dbReference type="UniPathway" id="UPA00219"/>
<evidence type="ECO:0000256" key="4">
    <source>
        <dbReference type="ARBA" id="ARBA00007739"/>
    </source>
</evidence>
<dbReference type="InterPro" id="IPR036950">
    <property type="entry name" value="PBP_transglycosylase"/>
</dbReference>
<dbReference type="Proteomes" id="UP000593910">
    <property type="component" value="Chromosome"/>
</dbReference>
<dbReference type="FunFam" id="1.10.3810.10:FF:000001">
    <property type="entry name" value="Penicillin-binding protein 1A"/>
    <property type="match status" value="1"/>
</dbReference>
<dbReference type="InterPro" id="IPR001264">
    <property type="entry name" value="Glyco_trans_51"/>
</dbReference>
<name>A0A7M1AX58_9BACT</name>
<keyword evidence="10" id="KW-0378">Hydrolase</keyword>
<dbReference type="GO" id="GO:0008955">
    <property type="term" value="F:peptidoglycan glycosyltransferase activity"/>
    <property type="evidence" value="ECO:0007669"/>
    <property type="project" value="UniProtKB-EC"/>
</dbReference>
<dbReference type="SUPFAM" id="SSF56601">
    <property type="entry name" value="beta-lactamase/transpeptidase-like"/>
    <property type="match status" value="1"/>
</dbReference>
<evidence type="ECO:0000313" key="21">
    <source>
        <dbReference type="Proteomes" id="UP000593910"/>
    </source>
</evidence>
<gene>
    <name evidence="20" type="ORF">FJR03_09840</name>
</gene>
<dbReference type="GO" id="GO:0071555">
    <property type="term" value="P:cell wall organization"/>
    <property type="evidence" value="ECO:0007669"/>
    <property type="project" value="UniProtKB-KW"/>
</dbReference>
<keyword evidence="8" id="KW-0328">Glycosyltransferase</keyword>